<feature type="compositionally biased region" description="Basic and acidic residues" evidence="1">
    <location>
        <begin position="478"/>
        <end position="500"/>
    </location>
</feature>
<evidence type="ECO:0000313" key="3">
    <source>
        <dbReference type="Proteomes" id="UP000018936"/>
    </source>
</evidence>
<feature type="compositionally biased region" description="Basic and acidic residues" evidence="1">
    <location>
        <begin position="428"/>
        <end position="471"/>
    </location>
</feature>
<protein>
    <submittedName>
        <fullName evidence="2">Cyclic nucleotide-gated cation channel beta-1</fullName>
    </submittedName>
</protein>
<proteinExistence type="predicted"/>
<feature type="compositionally biased region" description="Polar residues" evidence="1">
    <location>
        <begin position="285"/>
        <end position="295"/>
    </location>
</feature>
<feature type="compositionally biased region" description="Basic and acidic residues" evidence="1">
    <location>
        <begin position="228"/>
        <end position="237"/>
    </location>
</feature>
<sequence>MEESNTSFAAPLFMPKARHVNNQEAGQKAVLEPSLLKPLPFYSLATWVSFRGKMKTLNVYRASCSSSNSAQPFSPVICYLGTKAEPSPHNPEAVSSILGRGGYFSLWAQKSIRPVSTLLAPFSCPDSTPQGILGSLKEKDDDDDEGKEPQWPNLDGELQALRQNWEEIGIPIRLARGALLKRRKVTVAFVKWREKERGRERERRGGGLCSRGELTPQQQQQQQQVPWKKMDSPEERFIRKKRKKERNRFGGSECPLPWHLSRRREQIGKGPLEPGGEPRGGGGDTQQQRTPSSSGFLDKEPAAACLGACLAGTALKDQTSDLFVVSIDGGGGEGGGVPPLLTCHSFAGVPLPLALSSLGVIRISLFHKNSPAPSFFLLLPSFFLLLLPRVFQACQGLLRDKAAIFVIQDGRERGGRIRKGEGRKRKKGDGWRKEGRTLKEEGRRETREGREEGKEGREERKGRRKEKERWGGSEGWEEGEKKKGKEEGKGKMGREGGKEERKKKRKERKERKENFQIFLQILDATLASRLQFTIRGLCSLLVFAGTPHSALLTSKRPLNNRSDSLTDGVARKVVKQLSCLAAETSGLSGSPGLRRVRAHWQKSGRSAKGLALGRHMMRGLGFFFFSFFCRQIKMGIKRHIDRTWRSGSGCS</sequence>
<keyword evidence="3" id="KW-1185">Reference proteome</keyword>
<feature type="region of interest" description="Disordered" evidence="1">
    <location>
        <begin position="416"/>
        <end position="509"/>
    </location>
</feature>
<dbReference type="EMBL" id="AZIM01006140">
    <property type="protein sequence ID" value="ETE58894.1"/>
    <property type="molecule type" value="Genomic_DNA"/>
</dbReference>
<dbReference type="AlphaFoldDB" id="V8N9E7"/>
<dbReference type="Proteomes" id="UP000018936">
    <property type="component" value="Unassembled WGS sequence"/>
</dbReference>
<feature type="region of interest" description="Disordered" evidence="1">
    <location>
        <begin position="130"/>
        <end position="155"/>
    </location>
</feature>
<evidence type="ECO:0000313" key="2">
    <source>
        <dbReference type="EMBL" id="ETE58894.1"/>
    </source>
</evidence>
<feature type="compositionally biased region" description="Low complexity" evidence="1">
    <location>
        <begin position="210"/>
        <end position="224"/>
    </location>
</feature>
<feature type="region of interest" description="Disordered" evidence="1">
    <location>
        <begin position="196"/>
        <end position="296"/>
    </location>
</feature>
<organism evidence="2 3">
    <name type="scientific">Ophiophagus hannah</name>
    <name type="common">King cobra</name>
    <name type="synonym">Naja hannah</name>
    <dbReference type="NCBI Taxonomy" id="8665"/>
    <lineage>
        <taxon>Eukaryota</taxon>
        <taxon>Metazoa</taxon>
        <taxon>Chordata</taxon>
        <taxon>Craniata</taxon>
        <taxon>Vertebrata</taxon>
        <taxon>Euteleostomi</taxon>
        <taxon>Lepidosauria</taxon>
        <taxon>Squamata</taxon>
        <taxon>Bifurcata</taxon>
        <taxon>Unidentata</taxon>
        <taxon>Episquamata</taxon>
        <taxon>Toxicofera</taxon>
        <taxon>Serpentes</taxon>
        <taxon>Colubroidea</taxon>
        <taxon>Elapidae</taxon>
        <taxon>Elapinae</taxon>
        <taxon>Ophiophagus</taxon>
    </lineage>
</organism>
<gene>
    <name evidence="2" type="primary">CNGB1</name>
    <name evidence="2" type="ORF">L345_15378</name>
</gene>
<feature type="non-terminal residue" evidence="2">
    <location>
        <position position="1"/>
    </location>
</feature>
<evidence type="ECO:0000256" key="1">
    <source>
        <dbReference type="SAM" id="MobiDB-lite"/>
    </source>
</evidence>
<name>V8N9E7_OPHHA</name>
<reference evidence="2 3" key="1">
    <citation type="journal article" date="2013" name="Proc. Natl. Acad. Sci. U.S.A.">
        <title>The king cobra genome reveals dynamic gene evolution and adaptation in the snake venom system.</title>
        <authorList>
            <person name="Vonk F.J."/>
            <person name="Casewell N.R."/>
            <person name="Henkel C.V."/>
            <person name="Heimberg A.M."/>
            <person name="Jansen H.J."/>
            <person name="McCleary R.J."/>
            <person name="Kerkkamp H.M."/>
            <person name="Vos R.A."/>
            <person name="Guerreiro I."/>
            <person name="Calvete J.J."/>
            <person name="Wuster W."/>
            <person name="Woods A.E."/>
            <person name="Logan J.M."/>
            <person name="Harrison R.A."/>
            <person name="Castoe T.A."/>
            <person name="de Koning A.P."/>
            <person name="Pollock D.D."/>
            <person name="Yandell M."/>
            <person name="Calderon D."/>
            <person name="Renjifo C."/>
            <person name="Currier R.B."/>
            <person name="Salgado D."/>
            <person name="Pla D."/>
            <person name="Sanz L."/>
            <person name="Hyder A.S."/>
            <person name="Ribeiro J.M."/>
            <person name="Arntzen J.W."/>
            <person name="van den Thillart G.E."/>
            <person name="Boetzer M."/>
            <person name="Pirovano W."/>
            <person name="Dirks R.P."/>
            <person name="Spaink H.P."/>
            <person name="Duboule D."/>
            <person name="McGlinn E."/>
            <person name="Kini R.M."/>
            <person name="Richardson M.K."/>
        </authorList>
    </citation>
    <scope>NUCLEOTIDE SEQUENCE</scope>
    <source>
        <tissue evidence="2">Blood</tissue>
    </source>
</reference>
<comment type="caution">
    <text evidence="2">The sequence shown here is derived from an EMBL/GenBank/DDBJ whole genome shotgun (WGS) entry which is preliminary data.</text>
</comment>
<accession>V8N9E7</accession>
<feature type="compositionally biased region" description="Basic and acidic residues" evidence="1">
    <location>
        <begin position="196"/>
        <end position="205"/>
    </location>
</feature>